<name>A0A450V8P2_9GAMM</name>
<proteinExistence type="predicted"/>
<protein>
    <submittedName>
        <fullName evidence="1">Uncharacterized protein</fullName>
    </submittedName>
</protein>
<sequence length="223" mass="25673">MNLGVSVYGNHQWQRVEECFDRAAAYPDDAVATKLNVARNILTLKPYSKEAVAILDEITEAMPGHCLVLQMQHLDLGPKGQYERFGDDDADGRRDREFSNRATYHEILNEIGLFKDIDQRLARKSDSKELPSGHRIHRIHQRGDQPTAQCRQRSGTGVLRWRDMIRVLQTISDTTQDIYDFVNNEIAILEQRVCRLLKRGMGMPRRKTSYSVSWGRSNSPRAF</sequence>
<gene>
    <name evidence="1" type="ORF">BECKLFY1418A_GA0070994_11362</name>
</gene>
<organism evidence="1">
    <name type="scientific">Candidatus Kentrum sp. LFY</name>
    <dbReference type="NCBI Taxonomy" id="2126342"/>
    <lineage>
        <taxon>Bacteria</taxon>
        <taxon>Pseudomonadati</taxon>
        <taxon>Pseudomonadota</taxon>
        <taxon>Gammaproteobacteria</taxon>
        <taxon>Candidatus Kentrum</taxon>
    </lineage>
</organism>
<accession>A0A450V8P2</accession>
<reference evidence="1" key="1">
    <citation type="submission" date="2019-02" db="EMBL/GenBank/DDBJ databases">
        <authorList>
            <person name="Gruber-Vodicka R. H."/>
            <person name="Seah K. B. B."/>
        </authorList>
    </citation>
    <scope>NUCLEOTIDE SEQUENCE</scope>
    <source>
        <strain evidence="1">BECK_M6</strain>
    </source>
</reference>
<dbReference type="AlphaFoldDB" id="A0A450V8P2"/>
<dbReference type="EMBL" id="CAADFH010000136">
    <property type="protein sequence ID" value="VFK01140.1"/>
    <property type="molecule type" value="Genomic_DNA"/>
</dbReference>
<evidence type="ECO:0000313" key="1">
    <source>
        <dbReference type="EMBL" id="VFK01140.1"/>
    </source>
</evidence>